<reference evidence="1 2" key="1">
    <citation type="submission" date="2020-05" db="EMBL/GenBank/DDBJ databases">
        <title>The draft genome sequence of Maribacter arenosus CAU 1321.</title>
        <authorList>
            <person name="Mu L."/>
        </authorList>
    </citation>
    <scope>NUCLEOTIDE SEQUENCE [LARGE SCALE GENOMIC DNA]</scope>
    <source>
        <strain evidence="1 2">CAU 1321</strain>
    </source>
</reference>
<organism evidence="1 2">
    <name type="scientific">Maribacter arenosus</name>
    <dbReference type="NCBI Taxonomy" id="1854708"/>
    <lineage>
        <taxon>Bacteria</taxon>
        <taxon>Pseudomonadati</taxon>
        <taxon>Bacteroidota</taxon>
        <taxon>Flavobacteriia</taxon>
        <taxon>Flavobacteriales</taxon>
        <taxon>Flavobacteriaceae</taxon>
        <taxon>Maribacter</taxon>
    </lineage>
</organism>
<evidence type="ECO:0000313" key="1">
    <source>
        <dbReference type="EMBL" id="MBD0851820.1"/>
    </source>
</evidence>
<gene>
    <name evidence="1" type="ORF">HPE63_14150</name>
</gene>
<protein>
    <recommendedName>
        <fullName evidence="3">Glycosyl hydrolase catalytic core</fullName>
    </recommendedName>
</protein>
<keyword evidence="2" id="KW-1185">Reference proteome</keyword>
<proteinExistence type="predicted"/>
<dbReference type="RefSeq" id="WP_188314946.1">
    <property type="nucleotide sequence ID" value="NZ_JABTCG010000005.1"/>
</dbReference>
<dbReference type="Proteomes" id="UP000598350">
    <property type="component" value="Unassembled WGS sequence"/>
</dbReference>
<dbReference type="InterPro" id="IPR017853">
    <property type="entry name" value="GH"/>
</dbReference>
<dbReference type="EMBL" id="JABTCG010000005">
    <property type="protein sequence ID" value="MBD0851820.1"/>
    <property type="molecule type" value="Genomic_DNA"/>
</dbReference>
<comment type="caution">
    <text evidence="1">The sequence shown here is derived from an EMBL/GenBank/DDBJ whole genome shotgun (WGS) entry which is preliminary data.</text>
</comment>
<name>A0ABR7VG35_9FLAO</name>
<dbReference type="InterPro" id="IPR055151">
    <property type="entry name" value="GH113"/>
</dbReference>
<dbReference type="Pfam" id="PF22612">
    <property type="entry name" value="GH113"/>
    <property type="match status" value="1"/>
</dbReference>
<dbReference type="SUPFAM" id="SSF51445">
    <property type="entry name" value="(Trans)glycosidases"/>
    <property type="match status" value="1"/>
</dbReference>
<dbReference type="Gene3D" id="3.20.20.80">
    <property type="entry name" value="Glycosidases"/>
    <property type="match status" value="1"/>
</dbReference>
<dbReference type="CDD" id="cd19608">
    <property type="entry name" value="GH113_mannanase-like"/>
    <property type="match status" value="1"/>
</dbReference>
<evidence type="ECO:0000313" key="2">
    <source>
        <dbReference type="Proteomes" id="UP000598350"/>
    </source>
</evidence>
<sequence length="429" mass="50256">MLRGLPIYFTEQWQRKGYRYWTARLYKSGNALTLTELLDNEIVGIESPLVVDCLSASLTGFLLETWGKEIFLKKYPDWIPSKKEIRDLETGWQQFLFKNAKNVELGKKDDTSIPYLKGFNFAHEGHGIYNGYVSKKATESIKKQIQMGSNALALVPYTFMRDSKKPEPFRFSDSANDENDESLVHSAYEAKILGMFTVLKPQVWVGGGSWPGDIEMSNESDWKLFFDQYYRWIRHYAFLAEIHDMDALSLGVEFTKATLGHGDAWREIIRKTRGLYNGKITYAANWGTEFENIDFWDELDFIGLNCYYPLSKKDDPTVEELKAKFDTVKTKIKTVYEEYKKPIVFTEIGFRSINMPWKNPHADGDDSFNEDHQKRCYEIIFEGIENQLWCQGILWWKFPSYLEYRGRENNAFTPNNKMAEETVRKWFLK</sequence>
<evidence type="ECO:0008006" key="3">
    <source>
        <dbReference type="Google" id="ProtNLM"/>
    </source>
</evidence>
<accession>A0ABR7VG35</accession>